<sequence length="1233" mass="139605">MRLLQIDAGGNLSLIERDGKQVPRYAILSHTWGADGEEVTLKDLADGTGQTKAGYQKIRFCGKQAAEDGLHYFWVDTCCIDKSSSAELSEAINSMFRWYYNADKCYVYLSDVPATTAFDSNDQSFQKSRWFTRGWTLQELIAPKSVEFFSSEGQPLGDKNSLVQEISTITRVPVTALQGKTLSQFSVDERMSWAGNRETKREEDAAYCLLGLFDIHMPLLYGEGQRRALKRLRDEVEDSKGLDRILKWLAPPEFATVYHESLSEREDDTGQWIFDHPLFCEWLNETESTMALGRLRWIHGHPGGGKTILAASVIHRLSSQRHAASSEPNVFYFFFRDDTSLLSRPISAYRSILSQFLHRNSDKQPIVDKFSSVLDNGQKQVGQLVSSEPELIDLLRICLSSLDRTYIILDGVDECNNTKSLIKVIESLGKLSAVRILIFSRPNVHGLTRLIPEQDRLAFGQHEVNDDIRLYLSRSLESMAREHRLHPNADLNQYVQHLVVGADKMFLWAKLMISYLQSPALTCSMIEKLIWNITLPEGLEIMYDRIFDIIGQSPTHQRELATRILSWVIYSRRELSIIDLQTVVASTLNDADAVCEVWPNFVEVVPMVTCGLVTCQKTYGSSNFNLIHLSASEYITEWKPSSLQPSSVDLLRPSKVTANLVLATSSLQLLLRAGRREQPSNGLNSGLHHQPMVAYAARHWISHLDSSIITNPDTIWDHGRLCKSFKELQKSLSSFLTSSKVVATFVDVFYQAEYLGHELRVQSPLNRKLRTVLEWTEWVQTSTFLDSSSQELQSTLTMIRAFCNEMMTFVDQWESKLVNNPSPVWSDALIFRSTRFLPQSDLTSTTSFAPRKVKIAGVSSRPLCHISVTSKDTDVLGVLSIWPSERYEKFWRNLDPYAAYSQVETFCNDWTAHYELWSTDGSKQLIFKVTIPLEAFEVALQMRQGFRHEHDVSWKTSFPTTISPDGLTLSVLRTLYQFSRSSLGSEPAWKKTVLPLHSIDCMRQKWGNDLEVFDPNNSFVKNLPTSLRLLSRDWYTYTITFSPDCRYLLFSDHQVPFKRNLILFGNLNNGRSQPDILSLTVLNTAKAELRLTIFHPTSPLIAFVCSQSAWIWNFGVEASSSLSRIHFRPEAPETLNASLSQVSGHMAAEIPLDSKIIAMSFSLCGKYISITLEHGSVVVPLNAEDLATNSEKAGSSQDTQMEHLSNIDQGSRPAPITIKAILHPTASQEVVRL</sequence>
<dbReference type="PANTHER" id="PTHR10622:SF13">
    <property type="entry name" value="NACHT DOMAIN-CONTAINING PROTEIN"/>
    <property type="match status" value="1"/>
</dbReference>
<dbReference type="InterPro" id="IPR056884">
    <property type="entry name" value="NPHP3-like_N"/>
</dbReference>
<evidence type="ECO:0000259" key="2">
    <source>
        <dbReference type="PROSITE" id="PS50837"/>
    </source>
</evidence>
<dbReference type="PANTHER" id="PTHR10622">
    <property type="entry name" value="HET DOMAIN-CONTAINING PROTEIN"/>
    <property type="match status" value="1"/>
</dbReference>
<dbReference type="GeneID" id="54413050"/>
<dbReference type="InterPro" id="IPR010730">
    <property type="entry name" value="HET"/>
</dbReference>
<keyword evidence="1" id="KW-0677">Repeat</keyword>
<dbReference type="SUPFAM" id="SSF82171">
    <property type="entry name" value="DPP6 N-terminal domain-like"/>
    <property type="match status" value="1"/>
</dbReference>
<dbReference type="InterPro" id="IPR027417">
    <property type="entry name" value="P-loop_NTPase"/>
</dbReference>
<dbReference type="EMBL" id="ML977520">
    <property type="protein sequence ID" value="KAF2124263.1"/>
    <property type="molecule type" value="Genomic_DNA"/>
</dbReference>
<dbReference type="Proteomes" id="UP000799771">
    <property type="component" value="Unassembled WGS sequence"/>
</dbReference>
<accession>A0A6A5ZZF0</accession>
<dbReference type="Pfam" id="PF24883">
    <property type="entry name" value="NPHP3_N"/>
    <property type="match status" value="1"/>
</dbReference>
<dbReference type="RefSeq" id="XP_033518656.1">
    <property type="nucleotide sequence ID" value="XM_033672618.1"/>
</dbReference>
<keyword evidence="4" id="KW-1185">Reference proteome</keyword>
<feature type="domain" description="NACHT" evidence="2">
    <location>
        <begin position="294"/>
        <end position="443"/>
    </location>
</feature>
<evidence type="ECO:0000313" key="3">
    <source>
        <dbReference type="EMBL" id="KAF2124263.1"/>
    </source>
</evidence>
<proteinExistence type="predicted"/>
<gene>
    <name evidence="3" type="ORF">P153DRAFT_426699</name>
</gene>
<reference evidence="3" key="1">
    <citation type="journal article" date="2020" name="Stud. Mycol.">
        <title>101 Dothideomycetes genomes: a test case for predicting lifestyles and emergence of pathogens.</title>
        <authorList>
            <person name="Haridas S."/>
            <person name="Albert R."/>
            <person name="Binder M."/>
            <person name="Bloem J."/>
            <person name="Labutti K."/>
            <person name="Salamov A."/>
            <person name="Andreopoulos B."/>
            <person name="Baker S."/>
            <person name="Barry K."/>
            <person name="Bills G."/>
            <person name="Bluhm B."/>
            <person name="Cannon C."/>
            <person name="Castanera R."/>
            <person name="Culley D."/>
            <person name="Daum C."/>
            <person name="Ezra D."/>
            <person name="Gonzalez J."/>
            <person name="Henrissat B."/>
            <person name="Kuo A."/>
            <person name="Liang C."/>
            <person name="Lipzen A."/>
            <person name="Lutzoni F."/>
            <person name="Magnuson J."/>
            <person name="Mondo S."/>
            <person name="Nolan M."/>
            <person name="Ohm R."/>
            <person name="Pangilinan J."/>
            <person name="Park H.-J."/>
            <person name="Ramirez L."/>
            <person name="Alfaro M."/>
            <person name="Sun H."/>
            <person name="Tritt A."/>
            <person name="Yoshinaga Y."/>
            <person name="Zwiers L.-H."/>
            <person name="Turgeon B."/>
            <person name="Goodwin S."/>
            <person name="Spatafora J."/>
            <person name="Crous P."/>
            <person name="Grigoriev I."/>
        </authorList>
    </citation>
    <scope>NUCLEOTIDE SEQUENCE</scope>
    <source>
        <strain evidence="3">CBS 119687</strain>
    </source>
</reference>
<organism evidence="3 4">
    <name type="scientific">Dothidotthia symphoricarpi CBS 119687</name>
    <dbReference type="NCBI Taxonomy" id="1392245"/>
    <lineage>
        <taxon>Eukaryota</taxon>
        <taxon>Fungi</taxon>
        <taxon>Dikarya</taxon>
        <taxon>Ascomycota</taxon>
        <taxon>Pezizomycotina</taxon>
        <taxon>Dothideomycetes</taxon>
        <taxon>Pleosporomycetidae</taxon>
        <taxon>Pleosporales</taxon>
        <taxon>Dothidotthiaceae</taxon>
        <taxon>Dothidotthia</taxon>
    </lineage>
</organism>
<evidence type="ECO:0000313" key="4">
    <source>
        <dbReference type="Proteomes" id="UP000799771"/>
    </source>
</evidence>
<dbReference type="Pfam" id="PF06985">
    <property type="entry name" value="HET"/>
    <property type="match status" value="1"/>
</dbReference>
<dbReference type="PROSITE" id="PS50837">
    <property type="entry name" value="NACHT"/>
    <property type="match status" value="1"/>
</dbReference>
<protein>
    <recommendedName>
        <fullName evidence="2">NACHT domain-containing protein</fullName>
    </recommendedName>
</protein>
<name>A0A6A5ZZF0_9PLEO</name>
<evidence type="ECO:0000256" key="1">
    <source>
        <dbReference type="ARBA" id="ARBA00022737"/>
    </source>
</evidence>
<dbReference type="OrthoDB" id="5389400at2759"/>
<dbReference type="SUPFAM" id="SSF52540">
    <property type="entry name" value="P-loop containing nucleoside triphosphate hydrolases"/>
    <property type="match status" value="1"/>
</dbReference>
<dbReference type="AlphaFoldDB" id="A0A6A5ZZF0"/>
<dbReference type="Gene3D" id="3.40.50.300">
    <property type="entry name" value="P-loop containing nucleotide triphosphate hydrolases"/>
    <property type="match status" value="1"/>
</dbReference>
<dbReference type="InterPro" id="IPR007111">
    <property type="entry name" value="NACHT_NTPase"/>
</dbReference>